<dbReference type="Proteomes" id="UP000502415">
    <property type="component" value="Chromosome"/>
</dbReference>
<proteinExistence type="predicted"/>
<keyword evidence="3" id="KW-1185">Reference proteome</keyword>
<keyword evidence="1" id="KW-0732">Signal</keyword>
<reference evidence="2 3" key="1">
    <citation type="submission" date="2020-04" db="EMBL/GenBank/DDBJ databases">
        <title>Genome sequencing of novel species.</title>
        <authorList>
            <person name="Heo J."/>
            <person name="Kim S.-J."/>
            <person name="Kim J.-S."/>
            <person name="Hong S.-B."/>
            <person name="Kwon S.-W."/>
        </authorList>
    </citation>
    <scope>NUCLEOTIDE SEQUENCE [LARGE SCALE GENOMIC DNA]</scope>
    <source>
        <strain evidence="2 3">GN2-R2</strain>
    </source>
</reference>
<name>A0A7Z2VV58_9BURK</name>
<dbReference type="RefSeq" id="WP_169434760.1">
    <property type="nucleotide sequence ID" value="NZ_CP051685.1"/>
</dbReference>
<evidence type="ECO:0000313" key="3">
    <source>
        <dbReference type="Proteomes" id="UP000502415"/>
    </source>
</evidence>
<dbReference type="Gene3D" id="2.30.30.40">
    <property type="entry name" value="SH3 Domains"/>
    <property type="match status" value="1"/>
</dbReference>
<feature type="signal peptide" evidence="1">
    <location>
        <begin position="1"/>
        <end position="27"/>
    </location>
</feature>
<feature type="chain" id="PRO_5030604458" evidence="1">
    <location>
        <begin position="28"/>
        <end position="153"/>
    </location>
</feature>
<sequence length="153" mass="16566">MHRSHPFRFGRLLTGSALLLYSLGAHAFDFKTVGARPVILYDAPSLKGARLYVAPSGMPVEIVLGYGDWVKVRDAGGDVAWTEAKGLSARRNVIVRSAAAKVRATPDEAAPVLMTADKNVLLELVDPDAGPWVRVRHRDGISGYVKTSDVWGL</sequence>
<organism evidence="2 3">
    <name type="scientific">Massilia forsythiae</name>
    <dbReference type="NCBI Taxonomy" id="2728020"/>
    <lineage>
        <taxon>Bacteria</taxon>
        <taxon>Pseudomonadati</taxon>
        <taxon>Pseudomonadota</taxon>
        <taxon>Betaproteobacteria</taxon>
        <taxon>Burkholderiales</taxon>
        <taxon>Oxalobacteraceae</taxon>
        <taxon>Telluria group</taxon>
        <taxon>Massilia</taxon>
    </lineage>
</organism>
<protein>
    <submittedName>
        <fullName evidence="2">SH3 domain-containing protein</fullName>
    </submittedName>
</protein>
<dbReference type="InterPro" id="IPR010466">
    <property type="entry name" value="DUF1058"/>
</dbReference>
<evidence type="ECO:0000256" key="1">
    <source>
        <dbReference type="SAM" id="SignalP"/>
    </source>
</evidence>
<gene>
    <name evidence="2" type="ORF">HH212_07050</name>
</gene>
<dbReference type="KEGG" id="mfy:HH212_07050"/>
<accession>A0A7Z2VV58</accession>
<dbReference type="Pfam" id="PF06347">
    <property type="entry name" value="SH3_4"/>
    <property type="match status" value="2"/>
</dbReference>
<dbReference type="AlphaFoldDB" id="A0A7Z2VV58"/>
<dbReference type="EMBL" id="CP051685">
    <property type="protein sequence ID" value="QJD99810.1"/>
    <property type="molecule type" value="Genomic_DNA"/>
</dbReference>
<evidence type="ECO:0000313" key="2">
    <source>
        <dbReference type="EMBL" id="QJD99810.1"/>
    </source>
</evidence>